<dbReference type="GO" id="GO:0009922">
    <property type="term" value="F:fatty acid elongase activity"/>
    <property type="evidence" value="ECO:0007669"/>
    <property type="project" value="InterPro"/>
</dbReference>
<keyword evidence="13" id="KW-0275">Fatty acid biosynthesis</keyword>
<feature type="region of interest" description="Disordered" evidence="14">
    <location>
        <begin position="1147"/>
        <end position="1178"/>
    </location>
</feature>
<evidence type="ECO:0000256" key="10">
    <source>
        <dbReference type="ARBA" id="ARBA00022989"/>
    </source>
</evidence>
<gene>
    <name evidence="17" type="ORF">AURANDRAFT_64941</name>
</gene>
<dbReference type="Pfam" id="PF01151">
    <property type="entry name" value="ELO"/>
    <property type="match status" value="1"/>
</dbReference>
<keyword evidence="18" id="KW-1185">Reference proteome</keyword>
<dbReference type="eggNOG" id="KOG3071">
    <property type="taxonomic scope" value="Eukaryota"/>
</dbReference>
<dbReference type="Gene3D" id="3.90.226.10">
    <property type="entry name" value="2-enoyl-CoA Hydratase, Chain A, domain 1"/>
    <property type="match status" value="1"/>
</dbReference>
<dbReference type="OrthoDB" id="202848at2759"/>
<sequence>MCAGALREAFARSALEDSWSWFFCENRRAAPKLYFWAYAYYLSKYYELLDTFLPVLVHGRVPRHFGMHVFHHACVLFMSWGYLEFRQTLAFGGLIANTAVHVLMYVYYARAALKLETSWKAWVTRVQIIQFVSSFLLCVVFASGVHGEPTSAVAWTAPLEWTAPLRRALGGCLAGACLVAPTLARAERPLPVVEEVVNALSSRGLDVGGFDELRAADAVARALDGYGGVVRFETSQLARALGEAAPLGVALVKDSAVRGALTVTAVEPASKAFAAGVRVGDAVVAVDGRKVDDGASAAAAAKTLRSARAWTVERPGAKRFAVDVRGATPAPAPLAAAAAYDGVVYVKISSFGDGVAGDVARAVAGVATTADAYVVDVRANPGGFLDAAVDVASLFLPPGTPIATLTNAPPFVVTRTPDATIPAARRVAVLVDGETRSAAEIFAAAIQSSNRGAVVGERTFGKGTAQSLFPLRSAPGAALRLTTARVAVQGRALDGAGVAPDVVAEKSSGGLDALLVAKGAYFDFASEFARSHPGLADDRVEAALAADLRPAWRAFLARGVDVDVGLGDYPPEVRGAAAAAARAALAEALSARAAGDAACLRNAADAVRARHAPAARRADDDAALAAALAAVRGDGAPFRGRGRAPPPRPPPPPPVLGFDGDADCLPLQTCDRRQISHETMALRRALACLAILRRAHAETRFAVCLTGQLRTGTYPEMQENLRLAVTEPLEDADVFAVVAREHMLKHIDYHIPRNGCYFDRRKCARRDGSEGDGWRNLTGPHDLDPDWGKRRRAARPPATDAELEGLRTGPLKPRRVTVLDDDAAVAAATAKHGAARADLFQRSLRARNRVCLDHIEEAEAERGAKYDFVIRIRPDYAFFACRLPPAAYWPRGENASQWFSSHMDLWEAMGRDAAESNLGMWGRPVPDACHRMPRVESCPHYVMCGRGGRGHAAEAIGGRQDGLGPVKPGEFLRPCCDARDIPRQVLDPPPETWCALERAPYLHDWWYSYQARPNRHNRARKGLAPEAANAALGPHCAKIPLDYGRPDDDDDDDDDDRAAAGDDAWLAEFRGRPLVDGDPRLAGAYVHHWDPAYDAGAGGFVADFERRKDAARAAYKAKKRAANGDDDDDDDATLGAGDVARQAVLEEAAARAGDAARAARRRNARDDDDDDDDRSELR</sequence>
<dbReference type="InterPro" id="IPR004447">
    <property type="entry name" value="Peptidase_S41A"/>
</dbReference>
<evidence type="ECO:0000313" key="18">
    <source>
        <dbReference type="Proteomes" id="UP000002729"/>
    </source>
</evidence>
<name>F0YCB3_AURAN</name>
<feature type="compositionally biased region" description="Acidic residues" evidence="14">
    <location>
        <begin position="1166"/>
        <end position="1178"/>
    </location>
</feature>
<dbReference type="SUPFAM" id="SSF50156">
    <property type="entry name" value="PDZ domain-like"/>
    <property type="match status" value="1"/>
</dbReference>
<dbReference type="InterPro" id="IPR005151">
    <property type="entry name" value="Tail-specific_protease"/>
</dbReference>
<keyword evidence="8" id="KW-0720">Serine protease</keyword>
<keyword evidence="9" id="KW-0276">Fatty acid metabolism</keyword>
<dbReference type="SMART" id="SM00228">
    <property type="entry name" value="PDZ"/>
    <property type="match status" value="1"/>
</dbReference>
<evidence type="ECO:0000256" key="3">
    <source>
        <dbReference type="ARBA" id="ARBA00022516"/>
    </source>
</evidence>
<feature type="domain" description="PDZ" evidence="16">
    <location>
        <begin position="234"/>
        <end position="307"/>
    </location>
</feature>
<keyword evidence="3" id="KW-0444">Lipid biosynthesis</keyword>
<evidence type="ECO:0000256" key="12">
    <source>
        <dbReference type="ARBA" id="ARBA00023136"/>
    </source>
</evidence>
<evidence type="ECO:0000256" key="2">
    <source>
        <dbReference type="ARBA" id="ARBA00009179"/>
    </source>
</evidence>
<comment type="similarity">
    <text evidence="2">Belongs to the peptidase S41A family.</text>
</comment>
<dbReference type="PROSITE" id="PS50106">
    <property type="entry name" value="PDZ"/>
    <property type="match status" value="1"/>
</dbReference>
<evidence type="ECO:0000259" key="16">
    <source>
        <dbReference type="PROSITE" id="PS50106"/>
    </source>
</evidence>
<proteinExistence type="inferred from homology"/>
<evidence type="ECO:0000256" key="15">
    <source>
        <dbReference type="SAM" id="Phobius"/>
    </source>
</evidence>
<feature type="transmembrane region" description="Helical" evidence="15">
    <location>
        <begin position="128"/>
        <end position="146"/>
    </location>
</feature>
<keyword evidence="4" id="KW-0645">Protease</keyword>
<dbReference type="GO" id="GO:0006633">
    <property type="term" value="P:fatty acid biosynthetic process"/>
    <property type="evidence" value="ECO:0007669"/>
    <property type="project" value="UniProtKB-KW"/>
</dbReference>
<dbReference type="SUPFAM" id="SSF52096">
    <property type="entry name" value="ClpP/crotonase"/>
    <property type="match status" value="1"/>
</dbReference>
<dbReference type="Proteomes" id="UP000002729">
    <property type="component" value="Unassembled WGS sequence"/>
</dbReference>
<dbReference type="AlphaFoldDB" id="F0YCB3"/>
<dbReference type="EMBL" id="GL833131">
    <property type="protein sequence ID" value="EGB07417.1"/>
    <property type="molecule type" value="Genomic_DNA"/>
</dbReference>
<feature type="transmembrane region" description="Helical" evidence="15">
    <location>
        <begin position="89"/>
        <end position="108"/>
    </location>
</feature>
<dbReference type="GeneID" id="20225088"/>
<accession>F0YCB3</accession>
<evidence type="ECO:0000256" key="11">
    <source>
        <dbReference type="ARBA" id="ARBA00023098"/>
    </source>
</evidence>
<keyword evidence="7" id="KW-0378">Hydrolase</keyword>
<protein>
    <recommendedName>
        <fullName evidence="16">PDZ domain-containing protein</fullName>
    </recommendedName>
</protein>
<dbReference type="InterPro" id="IPR001478">
    <property type="entry name" value="PDZ"/>
</dbReference>
<dbReference type="GO" id="GO:0006508">
    <property type="term" value="P:proteolysis"/>
    <property type="evidence" value="ECO:0007669"/>
    <property type="project" value="UniProtKB-KW"/>
</dbReference>
<dbReference type="InterPro" id="IPR029045">
    <property type="entry name" value="ClpP/crotonase-like_dom_sf"/>
</dbReference>
<dbReference type="KEGG" id="aaf:AURANDRAFT_64941"/>
<dbReference type="PANTHER" id="PTHR32060:SF30">
    <property type="entry name" value="CARBOXY-TERMINAL PROCESSING PROTEASE CTPA"/>
    <property type="match status" value="1"/>
</dbReference>
<keyword evidence="5" id="KW-0808">Transferase</keyword>
<dbReference type="PANTHER" id="PTHR32060">
    <property type="entry name" value="TAIL-SPECIFIC PROTEASE"/>
    <property type="match status" value="1"/>
</dbReference>
<evidence type="ECO:0000256" key="7">
    <source>
        <dbReference type="ARBA" id="ARBA00022801"/>
    </source>
</evidence>
<keyword evidence="10 15" id="KW-1133">Transmembrane helix</keyword>
<comment type="subcellular location">
    <subcellularLocation>
        <location evidence="1">Membrane</location>
        <topology evidence="1">Multi-pass membrane protein</topology>
    </subcellularLocation>
</comment>
<evidence type="ECO:0000256" key="1">
    <source>
        <dbReference type="ARBA" id="ARBA00004141"/>
    </source>
</evidence>
<evidence type="ECO:0000256" key="13">
    <source>
        <dbReference type="ARBA" id="ARBA00023160"/>
    </source>
</evidence>
<evidence type="ECO:0000256" key="5">
    <source>
        <dbReference type="ARBA" id="ARBA00022679"/>
    </source>
</evidence>
<dbReference type="GO" id="GO:0004175">
    <property type="term" value="F:endopeptidase activity"/>
    <property type="evidence" value="ECO:0007669"/>
    <property type="project" value="TreeGrafter"/>
</dbReference>
<evidence type="ECO:0000256" key="4">
    <source>
        <dbReference type="ARBA" id="ARBA00022670"/>
    </source>
</evidence>
<evidence type="ECO:0000256" key="9">
    <source>
        <dbReference type="ARBA" id="ARBA00022832"/>
    </source>
</evidence>
<dbReference type="GO" id="GO:0016020">
    <property type="term" value="C:membrane"/>
    <property type="evidence" value="ECO:0007669"/>
    <property type="project" value="UniProtKB-SubCell"/>
</dbReference>
<keyword evidence="11" id="KW-0443">Lipid metabolism</keyword>
<dbReference type="InterPro" id="IPR036034">
    <property type="entry name" value="PDZ_sf"/>
</dbReference>
<feature type="region of interest" description="Disordered" evidence="14">
    <location>
        <begin position="767"/>
        <end position="805"/>
    </location>
</feature>
<keyword evidence="6 15" id="KW-0812">Transmembrane</keyword>
<dbReference type="GO" id="GO:0008236">
    <property type="term" value="F:serine-type peptidase activity"/>
    <property type="evidence" value="ECO:0007669"/>
    <property type="project" value="UniProtKB-KW"/>
</dbReference>
<dbReference type="CDD" id="cd07560">
    <property type="entry name" value="Peptidase_S41_CPP"/>
    <property type="match status" value="1"/>
</dbReference>
<dbReference type="InParanoid" id="F0YCB3"/>
<dbReference type="Pfam" id="PF03572">
    <property type="entry name" value="Peptidase_S41"/>
    <property type="match status" value="1"/>
</dbReference>
<evidence type="ECO:0000313" key="17">
    <source>
        <dbReference type="EMBL" id="EGB07417.1"/>
    </source>
</evidence>
<organism evidence="18">
    <name type="scientific">Aureococcus anophagefferens</name>
    <name type="common">Harmful bloom alga</name>
    <dbReference type="NCBI Taxonomy" id="44056"/>
    <lineage>
        <taxon>Eukaryota</taxon>
        <taxon>Sar</taxon>
        <taxon>Stramenopiles</taxon>
        <taxon>Ochrophyta</taxon>
        <taxon>Pelagophyceae</taxon>
        <taxon>Pelagomonadales</taxon>
        <taxon>Pelagomonadaceae</taxon>
        <taxon>Aureococcus</taxon>
    </lineage>
</organism>
<feature type="compositionally biased region" description="Acidic residues" evidence="14">
    <location>
        <begin position="1047"/>
        <end position="1056"/>
    </location>
</feature>
<dbReference type="RefSeq" id="XP_009038035.1">
    <property type="nucleotide sequence ID" value="XM_009039787.1"/>
</dbReference>
<feature type="region of interest" description="Disordered" evidence="14">
    <location>
        <begin position="1039"/>
        <end position="1058"/>
    </location>
</feature>
<evidence type="ECO:0000256" key="14">
    <source>
        <dbReference type="SAM" id="MobiDB-lite"/>
    </source>
</evidence>
<evidence type="ECO:0000256" key="6">
    <source>
        <dbReference type="ARBA" id="ARBA00022692"/>
    </source>
</evidence>
<reference evidence="17 18" key="1">
    <citation type="journal article" date="2011" name="Proc. Natl. Acad. Sci. U.S.A.">
        <title>Niche of harmful alga Aureococcus anophagefferens revealed through ecogenomics.</title>
        <authorList>
            <person name="Gobler C.J."/>
            <person name="Berry D.L."/>
            <person name="Dyhrman S.T."/>
            <person name="Wilhelm S.W."/>
            <person name="Salamov A."/>
            <person name="Lobanov A.V."/>
            <person name="Zhang Y."/>
            <person name="Collier J.L."/>
            <person name="Wurch L.L."/>
            <person name="Kustka A.B."/>
            <person name="Dill B.D."/>
            <person name="Shah M."/>
            <person name="VerBerkmoes N.C."/>
            <person name="Kuo A."/>
            <person name="Terry A."/>
            <person name="Pangilinan J."/>
            <person name="Lindquist E.A."/>
            <person name="Lucas S."/>
            <person name="Paulsen I.T."/>
            <person name="Hattenrath-Lehmann T.K."/>
            <person name="Talmage S.C."/>
            <person name="Walker E.A."/>
            <person name="Koch F."/>
            <person name="Burson A.M."/>
            <person name="Marcoval M.A."/>
            <person name="Tang Y.Z."/>
            <person name="Lecleir G.R."/>
            <person name="Coyne K.J."/>
            <person name="Berg G.M."/>
            <person name="Bertrand E.M."/>
            <person name="Saito M.A."/>
            <person name="Gladyshev V.N."/>
            <person name="Grigoriev I.V."/>
        </authorList>
    </citation>
    <scope>NUCLEOTIDE SEQUENCE [LARGE SCALE GENOMIC DNA]</scope>
    <source>
        <strain evidence="18">CCMP 1984</strain>
    </source>
</reference>
<evidence type="ECO:0000256" key="8">
    <source>
        <dbReference type="ARBA" id="ARBA00022825"/>
    </source>
</evidence>
<keyword evidence="12 15" id="KW-0472">Membrane</keyword>
<dbReference type="SMART" id="SM00245">
    <property type="entry name" value="TSPc"/>
    <property type="match status" value="1"/>
</dbReference>
<dbReference type="Gene3D" id="3.30.750.44">
    <property type="match status" value="1"/>
</dbReference>
<dbReference type="Gene3D" id="2.30.42.10">
    <property type="match status" value="1"/>
</dbReference>
<dbReference type="InterPro" id="IPR002076">
    <property type="entry name" value="ELO_fam"/>
</dbReference>
<dbReference type="GO" id="GO:0007165">
    <property type="term" value="P:signal transduction"/>
    <property type="evidence" value="ECO:0007669"/>
    <property type="project" value="TreeGrafter"/>
</dbReference>